<gene>
    <name evidence="4" type="ORF">LSH36_776g03009</name>
</gene>
<feature type="compositionally biased region" description="Polar residues" evidence="2">
    <location>
        <begin position="51"/>
        <end position="64"/>
    </location>
</feature>
<protein>
    <recommendedName>
        <fullName evidence="3">GRIP domain-containing protein</fullName>
    </recommendedName>
</protein>
<proteinExistence type="predicted"/>
<dbReference type="PANTHER" id="PTHR19327:SF0">
    <property type="entry name" value="GOLGIN SUBFAMILY A MEMBER 4"/>
    <property type="match status" value="1"/>
</dbReference>
<feature type="compositionally biased region" description="Polar residues" evidence="2">
    <location>
        <begin position="299"/>
        <end position="311"/>
    </location>
</feature>
<evidence type="ECO:0000256" key="2">
    <source>
        <dbReference type="SAM" id="MobiDB-lite"/>
    </source>
</evidence>
<keyword evidence="1" id="KW-0175">Coiled coil</keyword>
<evidence type="ECO:0000259" key="3">
    <source>
        <dbReference type="PROSITE" id="PS50913"/>
    </source>
</evidence>
<organism evidence="4 5">
    <name type="scientific">Paralvinella palmiformis</name>
    <dbReference type="NCBI Taxonomy" id="53620"/>
    <lineage>
        <taxon>Eukaryota</taxon>
        <taxon>Metazoa</taxon>
        <taxon>Spiralia</taxon>
        <taxon>Lophotrochozoa</taxon>
        <taxon>Annelida</taxon>
        <taxon>Polychaeta</taxon>
        <taxon>Sedentaria</taxon>
        <taxon>Canalipalpata</taxon>
        <taxon>Terebellida</taxon>
        <taxon>Terebelliformia</taxon>
        <taxon>Alvinellidae</taxon>
        <taxon>Paralvinella</taxon>
    </lineage>
</organism>
<dbReference type="Gene3D" id="1.10.220.60">
    <property type="entry name" value="GRIP domain"/>
    <property type="match status" value="1"/>
</dbReference>
<feature type="domain" description="GRIP" evidence="3">
    <location>
        <begin position="2530"/>
        <end position="2585"/>
    </location>
</feature>
<keyword evidence="5" id="KW-1185">Reference proteome</keyword>
<dbReference type="GO" id="GO:0031267">
    <property type="term" value="F:small GTPase binding"/>
    <property type="evidence" value="ECO:0007669"/>
    <property type="project" value="TreeGrafter"/>
</dbReference>
<dbReference type="Proteomes" id="UP001208570">
    <property type="component" value="Unassembled WGS sequence"/>
</dbReference>
<dbReference type="SMART" id="SM00755">
    <property type="entry name" value="Grip"/>
    <property type="match status" value="1"/>
</dbReference>
<comment type="caution">
    <text evidence="4">The sequence shown here is derived from an EMBL/GenBank/DDBJ whole genome shotgun (WGS) entry which is preliminary data.</text>
</comment>
<name>A0AAD9J0C4_9ANNE</name>
<feature type="region of interest" description="Disordered" evidence="2">
    <location>
        <begin position="2389"/>
        <end position="2415"/>
    </location>
</feature>
<sequence length="2669" mass="310202">MFKKLKQKLEEGVATAQSKGVLPKGSPSQPTDKNLSDKSSYSEANDRKELTSSQMSLNKSQDQEPATGMLVSIQDENSSIGEFVSAGYNTPSLNSSSIDLSDTTGMAQAGDPSDGRPAELPLSPMGEPSSTRSRTSSISSQTSDASLFGPIPVGKAHPLPSDVESSSEVEDSGIAVNTMSKDDLYQFYKKMERRCQRYKYKFTQVMTICNELERERDKLKHTLTQTQDKAFRRISELKEQIQLDQIAKQHIEDNYMLMLEEKDELINVLYTQVRLLKQGQQIPEELQTKEDDLQQRLNDQKSNTSTPNSTPIKDADDNAATLREKVKRLELLLAKCKDSIKSNKERNHTLMAEKEELLQKLNNKEEENRKLKESYREKMSQVHAQMSEAKNVIEQLEKEKSDVDSMAKKKLEDVDAEKAIALAEFKQQMHVTMETKDQEMQVIHNNLRSIKAENEALKEKIAALEKEGHQMLEKSREIIKRLKDEKNAIEEQMENMERERDSSFQELRRGKVEALQVMSQQMEVKVSELESDKLAALDVRDKEWQVKIDEKAKELEEALAQRDQEWLDKLNAKEREHEELLNQKMADLRRTLHEREEEMNLAIEVRDLQKMAALSQKDTEKDELRERVDYLQQQCTDLESKIANLDTSNKTRVTELTQTIEENAQRHKATVEELRANHKTQLDQVMEEVKKQHENKVADLHTEYKLRIEEIRERQEETIQTCSQEMEQIYKTRIEEINMAHKKVLQEQLSQIEQFRKQANDLRQQNSELSNKIMKLEQHCSALENALTNEQEHSSKLVKEKENLIKEFEEKQNELKSEIAQQTHQMELLKQNLKHLAEENAKYQQDLEMKCKEHQRSLEELELIKKKMGDDVEVLRRELEQKVAHYEDAIRLQKEGHASELSRRLEEAELQKNSQKDELSSELGKKLAESNQTISELENKVQNLTLRESDLLKEIDNTKTKYKKKVTELTDQLNKVNLDAEKGMQVANEKIASLERSISDLIEKENQLNSELDQAKNDYEHRISTQNEAIQQLQERVTRLQTAEEDLKKKLDKTREECDQRLTDSSDCNNAQLMLLSDTLEANQSHFSNVLQDLDSARKEVENLSTRLQLVDEDKKVHLEEAKAEIVSCESRIKALEEELLTLKKLAKENVDFVKDLQEKVKNQESDINGKSETITQLEQSLSSSKERVKCVEMELATAHRDLDEFQVTKNQVIEMLAGKVKMLESSVNSKESSSGELLGRITSLEQSLMAKDKTIASFESKVKEFGENLEQQTHEFSEKTREVEAMMKQNQSIIEEKDAQILDYKEQVKDLTAVNEELKAQNDNHATKLDEQQAKVPGKQTLTPRQRKAKIQGFKKEFKECQMFSFKQFMQGKIQELESAIRERDSHLDELQAQHEVQLKEILTNIEAEQKKKDLDHQAELKVVKDRLDKERENMKSFKESVKVQFDQRQVQVRETIQKMKSEFDFKVQERDMIHTKKMERLDRQKNAEKDKALSQLRVQIMENKMESSQHLEEVHTKYNEEINFLKAEVESGKVRLQEADEQHRVEKEALMKHGEADTSELKEQNVKLQQEKANLEQQLSELSSQCEELKAHLEAERGKLQEMLNEGDKLAKLMEEKNRFESEIERKDKHQLELEQTIEGLQQEKASLQQQVEESEKTRTVMKSLELEKEELQRDLDESRRAVEKLNGEVEHLQLDFSEEVTRKEQEKLQTSSLADEHTTALKKKEQQVKELEARLIQLKEKAQAKIQELRREAKEKDEALQKVRQYAKEEVTRTMAEITEAHAQEVEALRQEMQGLKKAHVDELQECQKHIKEMSANDTELQANLKMLTEKLNSTEAELNQNITQFHQTVENYQKELESLKSNHLAELESWKLKVTEMADQYRRERDEVDTKLKEDMVLLKGEIEAKGVKLEQSEVELAKVKEEKKQMEKIWEEKLQELEKKYRNKLKELQRKHDGQISELLNNSSEECNEKENLHAELIQIRTKYDEKSTELSQLQAALDGTIKLVESGQSMVLELKTLNEKLTGELLDLKSELEQLKMHAGELEATVIDKDKELADLMKRFQDAENELAQLKTKDNEELQDKVVNQENQQQGDDKDRAISELKEKLSSLEKKVNLTQKHSVELEEEKSELLVEREKYVEEKNYLLKEKSDLENNYKEQIEKLRRDFEAQLSAQDSTVQESLQQTDSQKDKLKILAVRLKREKEELANNIAKLETENQELKRRLSKISDDLENLRTEKETDIRMMTMEHHKEFSTLKSEYDGRIEELEEDHKSRVKQLVKEFNLKMAEKEQEFQDTFSDAMEKSKSDEDKLFYEHRKEMEELHKSLYEKDGKMEELIESYEMQIERDKDNHAAEIETLEDRIRQLHTKLTEAEIEYQQHLEQLKQASQESSFESDKLNQLASPPDGSSDSNYLKDQVIELTKQVEQMKMKHSREILELESRLENGAGVISGANNPVEQPQVHALEVHNMDLQAQVLQQSAEIAQLKIKDRELSQQLKFVRSQSQSPDIKSHNHNGNYGHVLPGSGALSEITELEYLRNILFEYMQGKETKHDDISLLQTLAKVICTVVKFSEEQTRKVLEKEEARATGFMPKWLASSISAAGQPSATTIRCHDSCQQAGQCRYPKSKSLKLSRQRKWKALSHTKSLRSPPNANQVPDVPSSPAFV</sequence>
<feature type="coiled-coil region" evidence="1">
    <location>
        <begin position="563"/>
        <end position="695"/>
    </location>
</feature>
<dbReference type="GO" id="GO:0005794">
    <property type="term" value="C:Golgi apparatus"/>
    <property type="evidence" value="ECO:0007669"/>
    <property type="project" value="TreeGrafter"/>
</dbReference>
<feature type="compositionally biased region" description="Polar residues" evidence="2">
    <location>
        <begin position="26"/>
        <end position="43"/>
    </location>
</feature>
<dbReference type="EMBL" id="JAODUP010000776">
    <property type="protein sequence ID" value="KAK2144239.1"/>
    <property type="molecule type" value="Genomic_DNA"/>
</dbReference>
<evidence type="ECO:0000256" key="1">
    <source>
        <dbReference type="SAM" id="Coils"/>
    </source>
</evidence>
<evidence type="ECO:0000313" key="5">
    <source>
        <dbReference type="Proteomes" id="UP001208570"/>
    </source>
</evidence>
<feature type="coiled-coil region" evidence="1">
    <location>
        <begin position="745"/>
        <end position="1057"/>
    </location>
</feature>
<feature type="coiled-coil region" evidence="1">
    <location>
        <begin position="209"/>
        <end position="254"/>
    </location>
</feature>
<feature type="coiled-coil region" evidence="1">
    <location>
        <begin position="1256"/>
        <end position="1336"/>
    </location>
</feature>
<dbReference type="PROSITE" id="PS50913">
    <property type="entry name" value="GRIP"/>
    <property type="match status" value="1"/>
</dbReference>
<dbReference type="PANTHER" id="PTHR19327">
    <property type="entry name" value="GOLGIN"/>
    <property type="match status" value="1"/>
</dbReference>
<feature type="coiled-coil region" evidence="1">
    <location>
        <begin position="1510"/>
        <end position="1963"/>
    </location>
</feature>
<feature type="compositionally biased region" description="Basic and acidic residues" evidence="2">
    <location>
        <begin position="2077"/>
        <end position="2086"/>
    </location>
</feature>
<reference evidence="4" key="1">
    <citation type="journal article" date="2023" name="Mol. Biol. Evol.">
        <title>Third-Generation Sequencing Reveals the Adaptive Role of the Epigenome in Three Deep-Sea Polychaetes.</title>
        <authorList>
            <person name="Perez M."/>
            <person name="Aroh O."/>
            <person name="Sun Y."/>
            <person name="Lan Y."/>
            <person name="Juniper S.K."/>
            <person name="Young C.R."/>
            <person name="Angers B."/>
            <person name="Qian P.Y."/>
        </authorList>
    </citation>
    <scope>NUCLEOTIDE SEQUENCE</scope>
    <source>
        <strain evidence="4">P08H-3</strain>
    </source>
</reference>
<feature type="region of interest" description="Disordered" evidence="2">
    <location>
        <begin position="1"/>
        <end position="170"/>
    </location>
</feature>
<accession>A0AAD9J0C4</accession>
<feature type="coiled-coil region" evidence="1">
    <location>
        <begin position="440"/>
        <end position="532"/>
    </location>
</feature>
<feature type="coiled-coil region" evidence="1">
    <location>
        <begin position="1375"/>
        <end position="1442"/>
    </location>
</feature>
<feature type="compositionally biased region" description="Polar residues" evidence="2">
    <location>
        <begin position="87"/>
        <end position="106"/>
    </location>
</feature>
<feature type="coiled-coil region" evidence="1">
    <location>
        <begin position="1087"/>
        <end position="1195"/>
    </location>
</feature>
<dbReference type="Pfam" id="PF01465">
    <property type="entry name" value="GRIP"/>
    <property type="match status" value="1"/>
</dbReference>
<feature type="region of interest" description="Disordered" evidence="2">
    <location>
        <begin position="2631"/>
        <end position="2669"/>
    </location>
</feature>
<feature type="compositionally biased region" description="Basic residues" evidence="2">
    <location>
        <begin position="2631"/>
        <end position="2649"/>
    </location>
</feature>
<feature type="compositionally biased region" description="Low complexity" evidence="2">
    <location>
        <begin position="129"/>
        <end position="143"/>
    </location>
</feature>
<dbReference type="SUPFAM" id="SSF101283">
    <property type="entry name" value="GRIP domain"/>
    <property type="match status" value="1"/>
</dbReference>
<evidence type="ECO:0000313" key="4">
    <source>
        <dbReference type="EMBL" id="KAK2144239.1"/>
    </source>
</evidence>
<dbReference type="GO" id="GO:0048193">
    <property type="term" value="P:Golgi vesicle transport"/>
    <property type="evidence" value="ECO:0007669"/>
    <property type="project" value="TreeGrafter"/>
</dbReference>
<feature type="region of interest" description="Disordered" evidence="2">
    <location>
        <begin position="299"/>
        <end position="318"/>
    </location>
</feature>
<dbReference type="InterPro" id="IPR000237">
    <property type="entry name" value="GRIP_dom"/>
</dbReference>
<feature type="region of interest" description="Disordered" evidence="2">
    <location>
        <begin position="2077"/>
        <end position="2101"/>
    </location>
</feature>